<feature type="chain" id="PRO_5045394570" description="Haem-binding uptake Tiki superfamily ChaN domain-containing protein" evidence="1">
    <location>
        <begin position="26"/>
        <end position="404"/>
    </location>
</feature>
<evidence type="ECO:0000256" key="1">
    <source>
        <dbReference type="SAM" id="SignalP"/>
    </source>
</evidence>
<keyword evidence="3" id="KW-1185">Reference proteome</keyword>
<keyword evidence="1" id="KW-0732">Signal</keyword>
<name>A0ABQ3IBX7_9BACT</name>
<feature type="signal peptide" evidence="1">
    <location>
        <begin position="1"/>
        <end position="25"/>
    </location>
</feature>
<gene>
    <name evidence="2" type="ORF">GCM10011340_32840</name>
</gene>
<accession>A0ABQ3IBX7</accession>
<comment type="caution">
    <text evidence="2">The sequence shown here is derived from an EMBL/GenBank/DDBJ whole genome shotgun (WGS) entry which is preliminary data.</text>
</comment>
<dbReference type="RefSeq" id="WP_189631372.1">
    <property type="nucleotide sequence ID" value="NZ_BNAG01000004.1"/>
</dbReference>
<dbReference type="Proteomes" id="UP000658258">
    <property type="component" value="Unassembled WGS sequence"/>
</dbReference>
<sequence length="404" mass="46519">MKWSIRIQKVSSFLFLFVISTTCLAQKHALDASDIKEYTRYFTLNDGFEGEGAELIQEELASSQFVLFGELHNSQQSALFFNELLKIAAKHRYNTLIAEVGPFTAEVLMKLSEVPEETTGNLRQLYQRYNSKNNRYPIPFFKGKEDATFLTTARKLNFDIWGIDQEFALAFPMLFDQLAGLYTGADKGTVNNALEDSKKAWNKISEKHRSCESLENATIAGFFSLFSSSNAKAQELITAIRKSWQIYCHHENGEYGKNNTTRIAYMKENLERKLEEARQGDQYPKVLIKMGSYHTTKVKSPIGYKDVGHWVDSLASELGSKSMHIRFMRRYWQGKDQFKSKSYAPVQLFMTVGLPDQWALIDLRPIRRKIASGIWTAKQSEINEIFNHDLMLIAPKDQWVENNF</sequence>
<evidence type="ECO:0000313" key="2">
    <source>
        <dbReference type="EMBL" id="GHE73571.1"/>
    </source>
</evidence>
<evidence type="ECO:0008006" key="4">
    <source>
        <dbReference type="Google" id="ProtNLM"/>
    </source>
</evidence>
<evidence type="ECO:0000313" key="3">
    <source>
        <dbReference type="Proteomes" id="UP000658258"/>
    </source>
</evidence>
<reference evidence="3" key="1">
    <citation type="journal article" date="2019" name="Int. J. Syst. Evol. Microbiol.">
        <title>The Global Catalogue of Microorganisms (GCM) 10K type strain sequencing project: providing services to taxonomists for standard genome sequencing and annotation.</title>
        <authorList>
            <consortium name="The Broad Institute Genomics Platform"/>
            <consortium name="The Broad Institute Genome Sequencing Center for Infectious Disease"/>
            <person name="Wu L."/>
            <person name="Ma J."/>
        </authorList>
    </citation>
    <scope>NUCLEOTIDE SEQUENCE [LARGE SCALE GENOMIC DNA]</scope>
    <source>
        <strain evidence="3">CGMCC 1.15111</strain>
    </source>
</reference>
<organism evidence="2 3">
    <name type="scientific">Roseivirga thermotolerans</name>
    <dbReference type="NCBI Taxonomy" id="1758176"/>
    <lineage>
        <taxon>Bacteria</taxon>
        <taxon>Pseudomonadati</taxon>
        <taxon>Bacteroidota</taxon>
        <taxon>Cytophagia</taxon>
        <taxon>Cytophagales</taxon>
        <taxon>Roseivirgaceae</taxon>
        <taxon>Roseivirga</taxon>
    </lineage>
</organism>
<dbReference type="EMBL" id="BNAG01000004">
    <property type="protein sequence ID" value="GHE73571.1"/>
    <property type="molecule type" value="Genomic_DNA"/>
</dbReference>
<proteinExistence type="predicted"/>
<protein>
    <recommendedName>
        <fullName evidence="4">Haem-binding uptake Tiki superfamily ChaN domain-containing protein</fullName>
    </recommendedName>
</protein>